<dbReference type="Proteomes" id="UP001360953">
    <property type="component" value="Unassembled WGS sequence"/>
</dbReference>
<dbReference type="InterPro" id="IPR002305">
    <property type="entry name" value="aa-tRNA-synth_Ic"/>
</dbReference>
<dbReference type="CDD" id="cd00805">
    <property type="entry name" value="TyrRS_core"/>
    <property type="match status" value="1"/>
</dbReference>
<dbReference type="InterPro" id="IPR002307">
    <property type="entry name" value="Tyr-tRNA-ligase"/>
</dbReference>
<evidence type="ECO:0000256" key="2">
    <source>
        <dbReference type="ARBA" id="ARBA00022598"/>
    </source>
</evidence>
<comment type="catalytic activity">
    <reaction evidence="8 9">
        <text>tRNA(Tyr) + L-tyrosine + ATP = L-tyrosyl-tRNA(Tyr) + AMP + diphosphate + H(+)</text>
        <dbReference type="Rhea" id="RHEA:10220"/>
        <dbReference type="Rhea" id="RHEA-COMP:9706"/>
        <dbReference type="Rhea" id="RHEA-COMP:9707"/>
        <dbReference type="ChEBI" id="CHEBI:15378"/>
        <dbReference type="ChEBI" id="CHEBI:30616"/>
        <dbReference type="ChEBI" id="CHEBI:33019"/>
        <dbReference type="ChEBI" id="CHEBI:58315"/>
        <dbReference type="ChEBI" id="CHEBI:78442"/>
        <dbReference type="ChEBI" id="CHEBI:78536"/>
        <dbReference type="ChEBI" id="CHEBI:456215"/>
        <dbReference type="EC" id="6.1.1.1"/>
    </reaction>
</comment>
<protein>
    <recommendedName>
        <fullName evidence="1 9">Tyrosine--tRNA ligase</fullName>
        <ecNumber evidence="1 9">6.1.1.1</ecNumber>
    </recommendedName>
    <alternativeName>
        <fullName evidence="7 9">Tyrosyl-tRNA synthetase</fullName>
    </alternativeName>
</protein>
<dbReference type="InterPro" id="IPR014729">
    <property type="entry name" value="Rossmann-like_a/b/a_fold"/>
</dbReference>
<dbReference type="PROSITE" id="PS00178">
    <property type="entry name" value="AA_TRNA_LIGASE_I"/>
    <property type="match status" value="1"/>
</dbReference>
<sequence>MHRTLQLTARPWVRCCRVARRYFSLQLRSTLESCPPYSMPSTALLQHGRRPAQYVCTQCASRKRISPASARRITQDYLRKTLEAEMEWRERGKEVKAGKLPSFMSFLEERGYVKQTTSKKLELETLMNEKRIGAYCGVDPTAPSMHVGHMLPFMVIFWMYLHGFKACTLLGGATAKIGDPEGRTTERKRQASDERKTNMALMHLQLKKLWESVDTIGRKYGYQREWAWRRILANNNVWHNKLSVVELMGKLGTNFRIGPMLSRDAVKVRQKNGEGMSFAEFSYPILQAWDFWELYCQQGIQLQIGGADQFGNILTGVQALNLIRANEKDPALQHKIHASDPKKEYLFAPHGLTVPLLEAASGEKIGKSAGNAIWLDRGMTSSFDLYGYFVKTADSDVERYLKLFTFVPTPTIRKVVEEHEKNPSKRLAQHLLAAEFVELAHGPNAAKEAAATHRNIVSNRTAVSMSSLMDSTQAENPHDPRQFMSNQLNKKAPAATFENTSNVRISLPRSLVYGNNLGAVLYHSGLVTSKTEGHKLISKSGGAYVAGRPGSRSGSMGDDVKFTPIQMASDTADGFIFDEDKLLLRVGKWKMKLIHVIPDEEFEAQGLTAPGWEERKQDATEEQVAKDA</sequence>
<evidence type="ECO:0000313" key="12">
    <source>
        <dbReference type="EMBL" id="KAK7544390.1"/>
    </source>
</evidence>
<reference evidence="12 13" key="1">
    <citation type="submission" date="2024-04" db="EMBL/GenBank/DDBJ databases">
        <title>Phyllosticta paracitricarpa is synonymous to the EU quarantine fungus P. citricarpa based on phylogenomic analyses.</title>
        <authorList>
            <consortium name="Lawrence Berkeley National Laboratory"/>
            <person name="Van ingen-buijs V.A."/>
            <person name="Van westerhoven A.C."/>
            <person name="Haridas S."/>
            <person name="Skiadas P."/>
            <person name="Martin F."/>
            <person name="Groenewald J.Z."/>
            <person name="Crous P.W."/>
            <person name="Seidl M.F."/>
        </authorList>
    </citation>
    <scope>NUCLEOTIDE SEQUENCE [LARGE SCALE GENOMIC DNA]</scope>
    <source>
        <strain evidence="12 13">CPC 17464</strain>
    </source>
</reference>
<keyword evidence="6 9" id="KW-0030">Aminoacyl-tRNA synthetase</keyword>
<dbReference type="PANTHER" id="PTHR11766">
    <property type="entry name" value="TYROSYL-TRNA SYNTHETASE"/>
    <property type="match status" value="1"/>
</dbReference>
<accession>A0ABR1M941</accession>
<dbReference type="PANTHER" id="PTHR11766:SF0">
    <property type="entry name" value="TYROSINE--TRNA LIGASE, MITOCHONDRIAL"/>
    <property type="match status" value="1"/>
</dbReference>
<comment type="similarity">
    <text evidence="9">Belongs to the class-I aminoacyl-tRNA synthetase family.</text>
</comment>
<dbReference type="NCBIfam" id="TIGR00234">
    <property type="entry name" value="tyrS"/>
    <property type="match status" value="1"/>
</dbReference>
<dbReference type="InterPro" id="IPR032005">
    <property type="entry name" value="TyrRSs_C"/>
</dbReference>
<dbReference type="GeneID" id="92031589"/>
<evidence type="ECO:0000256" key="9">
    <source>
        <dbReference type="RuleBase" id="RU361234"/>
    </source>
</evidence>
<dbReference type="Pfam" id="PF16714">
    <property type="entry name" value="TyrRSs_C"/>
    <property type="match status" value="1"/>
</dbReference>
<dbReference type="RefSeq" id="XP_066659625.1">
    <property type="nucleotide sequence ID" value="XM_066798683.1"/>
</dbReference>
<feature type="domain" description="Tyrosyl-tRNA synthetase C-terminal" evidence="11">
    <location>
        <begin position="496"/>
        <end position="613"/>
    </location>
</feature>
<evidence type="ECO:0000256" key="8">
    <source>
        <dbReference type="ARBA" id="ARBA00048248"/>
    </source>
</evidence>
<evidence type="ECO:0000256" key="4">
    <source>
        <dbReference type="ARBA" id="ARBA00022840"/>
    </source>
</evidence>
<dbReference type="EMBL" id="JBBPEH010000001">
    <property type="protein sequence ID" value="KAK7544390.1"/>
    <property type="molecule type" value="Genomic_DNA"/>
</dbReference>
<dbReference type="SUPFAM" id="SSF52374">
    <property type="entry name" value="Nucleotidylyl transferase"/>
    <property type="match status" value="1"/>
</dbReference>
<dbReference type="PRINTS" id="PR01040">
    <property type="entry name" value="TRNASYNTHTYR"/>
</dbReference>
<dbReference type="EC" id="6.1.1.1" evidence="1 9"/>
<evidence type="ECO:0000256" key="10">
    <source>
        <dbReference type="SAM" id="MobiDB-lite"/>
    </source>
</evidence>
<evidence type="ECO:0000256" key="7">
    <source>
        <dbReference type="ARBA" id="ARBA00033323"/>
    </source>
</evidence>
<dbReference type="Pfam" id="PF00579">
    <property type="entry name" value="tRNA-synt_1b"/>
    <property type="match status" value="1"/>
</dbReference>
<keyword evidence="3 9" id="KW-0547">Nucleotide-binding</keyword>
<comment type="caution">
    <text evidence="12">The sequence shown here is derived from an EMBL/GenBank/DDBJ whole genome shotgun (WGS) entry which is preliminary data.</text>
</comment>
<evidence type="ECO:0000256" key="5">
    <source>
        <dbReference type="ARBA" id="ARBA00022917"/>
    </source>
</evidence>
<name>A0ABR1M941_9PEZI</name>
<keyword evidence="2 9" id="KW-0436">Ligase</keyword>
<dbReference type="Gene3D" id="3.40.50.620">
    <property type="entry name" value="HUPs"/>
    <property type="match status" value="1"/>
</dbReference>
<evidence type="ECO:0000256" key="3">
    <source>
        <dbReference type="ARBA" id="ARBA00022741"/>
    </source>
</evidence>
<evidence type="ECO:0000313" key="13">
    <source>
        <dbReference type="Proteomes" id="UP001360953"/>
    </source>
</evidence>
<keyword evidence="13" id="KW-1185">Reference proteome</keyword>
<keyword evidence="4 9" id="KW-0067">ATP-binding</keyword>
<evidence type="ECO:0000256" key="1">
    <source>
        <dbReference type="ARBA" id="ARBA00013160"/>
    </source>
</evidence>
<dbReference type="InterPro" id="IPR024088">
    <property type="entry name" value="Tyr-tRNA-ligase_bac-type"/>
</dbReference>
<keyword evidence="5 9" id="KW-0648">Protein biosynthesis</keyword>
<dbReference type="InterPro" id="IPR001412">
    <property type="entry name" value="aa-tRNA-synth_I_CS"/>
</dbReference>
<organism evidence="12 13">
    <name type="scientific">Phyllosticta citribraziliensis</name>
    <dbReference type="NCBI Taxonomy" id="989973"/>
    <lineage>
        <taxon>Eukaryota</taxon>
        <taxon>Fungi</taxon>
        <taxon>Dikarya</taxon>
        <taxon>Ascomycota</taxon>
        <taxon>Pezizomycotina</taxon>
        <taxon>Dothideomycetes</taxon>
        <taxon>Dothideomycetes incertae sedis</taxon>
        <taxon>Botryosphaeriales</taxon>
        <taxon>Phyllostictaceae</taxon>
        <taxon>Phyllosticta</taxon>
    </lineage>
</organism>
<feature type="region of interest" description="Disordered" evidence="10">
    <location>
        <begin position="605"/>
        <end position="628"/>
    </location>
</feature>
<evidence type="ECO:0000256" key="6">
    <source>
        <dbReference type="ARBA" id="ARBA00023146"/>
    </source>
</evidence>
<gene>
    <name evidence="12" type="ORF">J3D65DRAFT_609411</name>
</gene>
<evidence type="ECO:0000259" key="11">
    <source>
        <dbReference type="Pfam" id="PF16714"/>
    </source>
</evidence>
<feature type="compositionally biased region" description="Basic and acidic residues" evidence="10">
    <location>
        <begin position="612"/>
        <end position="628"/>
    </location>
</feature>
<dbReference type="Gene3D" id="1.10.240.10">
    <property type="entry name" value="Tyrosyl-Transfer RNA Synthetase"/>
    <property type="match status" value="1"/>
</dbReference>
<proteinExistence type="inferred from homology"/>